<proteinExistence type="predicted"/>
<name>A0ABS1J9P5_9BACL</name>
<evidence type="ECO:0000313" key="2">
    <source>
        <dbReference type="Proteomes" id="UP000602284"/>
    </source>
</evidence>
<organism evidence="1 2">
    <name type="scientific">Tumebacillus amylolyticus</name>
    <dbReference type="NCBI Taxonomy" id="2801339"/>
    <lineage>
        <taxon>Bacteria</taxon>
        <taxon>Bacillati</taxon>
        <taxon>Bacillota</taxon>
        <taxon>Bacilli</taxon>
        <taxon>Bacillales</taxon>
        <taxon>Alicyclobacillaceae</taxon>
        <taxon>Tumebacillus</taxon>
    </lineage>
</organism>
<protein>
    <submittedName>
        <fullName evidence="1">Uncharacterized protein</fullName>
    </submittedName>
</protein>
<dbReference type="Proteomes" id="UP000602284">
    <property type="component" value="Unassembled WGS sequence"/>
</dbReference>
<dbReference type="EMBL" id="JAEQNB010000002">
    <property type="protein sequence ID" value="MBL0386993.1"/>
    <property type="molecule type" value="Genomic_DNA"/>
</dbReference>
<comment type="caution">
    <text evidence="1">The sequence shown here is derived from an EMBL/GenBank/DDBJ whole genome shotgun (WGS) entry which is preliminary data.</text>
</comment>
<sequence>MQDVERYLDELDHDPVIKALKAQLSSLEAELRPLVSDQVWMLLLNWESLWVQYTQVCVERLYPRNGHDA</sequence>
<keyword evidence="2" id="KW-1185">Reference proteome</keyword>
<accession>A0ABS1J9P5</accession>
<dbReference type="RefSeq" id="WP_201634403.1">
    <property type="nucleotide sequence ID" value="NZ_JAEQNB010000002.1"/>
</dbReference>
<gene>
    <name evidence="1" type="ORF">JJB07_10030</name>
</gene>
<evidence type="ECO:0000313" key="1">
    <source>
        <dbReference type="EMBL" id="MBL0386993.1"/>
    </source>
</evidence>
<reference evidence="1 2" key="1">
    <citation type="submission" date="2021-01" db="EMBL/GenBank/DDBJ databases">
        <title>Tumebacillus sp. strain ITR2 16S ribosomal RNA gene Genome sequencing and assembly.</title>
        <authorList>
            <person name="Kang M."/>
        </authorList>
    </citation>
    <scope>NUCLEOTIDE SEQUENCE [LARGE SCALE GENOMIC DNA]</scope>
    <source>
        <strain evidence="1 2">ITR2</strain>
    </source>
</reference>